<dbReference type="Pfam" id="PF12624">
    <property type="entry name" value="VPS13_N"/>
    <property type="match status" value="1"/>
</dbReference>
<dbReference type="PROSITE" id="PS50030">
    <property type="entry name" value="UBA"/>
    <property type="match status" value="1"/>
</dbReference>
<reference evidence="7" key="1">
    <citation type="submission" date="2025-04" db="UniProtKB">
        <authorList>
            <consortium name="RefSeq"/>
        </authorList>
    </citation>
    <scope>IDENTIFICATION</scope>
    <source>
        <strain evidence="8">14028-0561.14</strain>
        <tissue evidence="8">Whole fly</tissue>
    </source>
</reference>
<dbReference type="InterPro" id="IPR026854">
    <property type="entry name" value="VPS13_N"/>
</dbReference>
<dbReference type="GO" id="GO:0045053">
    <property type="term" value="P:protein retention in Golgi apparatus"/>
    <property type="evidence" value="ECO:0007669"/>
    <property type="project" value="TreeGrafter"/>
</dbReference>
<dbReference type="PROSITE" id="PS50231">
    <property type="entry name" value="RICIN_B_LECTIN"/>
    <property type="match status" value="1"/>
</dbReference>
<keyword evidence="3" id="KW-0445">Lipid transport</keyword>
<dbReference type="PANTHER" id="PTHR16166">
    <property type="entry name" value="VACUOLAR PROTEIN SORTING-ASSOCIATED PROTEIN VPS13"/>
    <property type="match status" value="1"/>
</dbReference>
<evidence type="ECO:0000313" key="8">
    <source>
        <dbReference type="RefSeq" id="XP_041631490.1"/>
    </source>
</evidence>
<feature type="region of interest" description="Disordered" evidence="4">
    <location>
        <begin position="1437"/>
        <end position="1456"/>
    </location>
</feature>
<dbReference type="GO" id="GO:0006623">
    <property type="term" value="P:protein targeting to vacuole"/>
    <property type="evidence" value="ECO:0007669"/>
    <property type="project" value="TreeGrafter"/>
</dbReference>
<dbReference type="InterPro" id="IPR009060">
    <property type="entry name" value="UBA-like_sf"/>
</dbReference>
<proteinExistence type="inferred from homology"/>
<dbReference type="InterPro" id="IPR026847">
    <property type="entry name" value="VPS13"/>
</dbReference>
<evidence type="ECO:0000256" key="2">
    <source>
        <dbReference type="ARBA" id="ARBA00022448"/>
    </source>
</evidence>
<dbReference type="GO" id="GO:0006869">
    <property type="term" value="P:lipid transport"/>
    <property type="evidence" value="ECO:0007669"/>
    <property type="project" value="UniProtKB-KW"/>
</dbReference>
<dbReference type="GO" id="GO:0007005">
    <property type="term" value="P:mitochondrion organization"/>
    <property type="evidence" value="ECO:0007669"/>
    <property type="project" value="TreeGrafter"/>
</dbReference>
<protein>
    <submittedName>
        <fullName evidence="8">Intermembrane lipid transfer protein Vps13D</fullName>
    </submittedName>
    <submittedName>
        <fullName evidence="7">Vacuolar protein sorting-associated protein 13D isoform X1</fullName>
    </submittedName>
</protein>
<sequence length="3939" mass="447772">MLRDLITWVLNTYLGKYLENLNSAQLSVALLSGEVELENIPIRKDALRSFNLPVEVTAGSIRKIKLQIPVRQFRTSPWCISIEGLFCIICPKNLDNWDYEKEKQQDLEYKLAVLDTAEAGWRSEKGKQMESYYFSSYNNWLKYGTNMATNIIDNIELKISDVHFRFEDIVETGKSKICTGIRIGSLTAQSCDCDWTNGSYKMNNSEMNYKLVELKELSVYWDLLHDDIKCQSYSNQEILEKMHSTCELRPHNFIIKPICATARWKRDKCQQVIRTKDKPRVSCELLVPEVVIDISKVQRVQMLDKLSEVRHVREVRQYRLRRPNCSVALNPSQWWRYAVACHGFDFKSNEEKWATLKENLRYMLLYKTIILNPNENLSSDDKEFKAYIEGDRNITDLTVMRRISFEKVFTKGFSFESQDVKGKNMLFHWFPNWMGWYANSPSTPNGEQDESLKHLEDDILVALENSLQNSSDLKSDAVFGHFSIKLLKGLIILQTDERLCDERSKSMEMQFNNFSAYLQLSPQLTSYTVGVSLQEIYLIDKTSLDTMHSYLIKPQTGSVTKSVPLEEDILFQLQYENCNHLRFQLNIKSKGLDLTYNEDAIQWLFDFLADSSPEKYTPRDRVEEKTDFMKNWNQMFSGNEVNRKTWMFEIEIFAPRIIFLENYKVTNSLMVLLDFGKLEMRKMEVKRTIPVIESAVTDSNQSDDDETYLTPCSTPPASEKSGSESPTLLENPTLEEGFLNKNVQLEYVLHNKIYDKYLINFTNLQVLVCKYEERWQACLKTSSNFHLIDKFNINLTLEQRNIFTVDPEYPSFMLFGTCPTILIHGNEELINNCCNIMRPIIKASREMENIYRGGNTIYASERIKNLAEDDRSRVVIEFVMDQLVIEMQSTERSIAELQIIGARAGLTKESNETNISMSVHGLLLVDAIQSFGPDFELLVASHRHVGMDSLSGSLKHSAVVSPTSPGSPNFFDRATSPHMITKAVQNIKMGDKSTEFCEDEDSQALISIDIKIVPPNQNNSAQLHTTSITFNSLDIIANQDTILEILNFAKRTLLTQNIFSSETEELRKESMLEERPKEELDEDQVDQKTHNEIFFDFFRLNILLLYTIKRDKFNIGRKVGTVTLTEAKINASFQSDLSIFGSLGGIQVIDITPEAFCHPRILSVGRDTILRTSDTNKQTVLSQLSNEIYSNNYNEEKNDDDDSDAISFQSHWSDKTTCTFHMRMASASYTHCPRFLRDVNACITYFKRSLREFATSIGNKATDMAKEFVQQVRAVEQTGPVHPQRNRQDNWLDIIISSPIIILPISNTSTNVLIANLGKISCTNSVSKPSDSDDYNESYTIEIKNTYVYSLNIDESEYSFNVHPAKNKDAIPILHDTAITLPIYAGYSEDNGQEKQLNSLTIKGTMVEALKVSLNRKQYELLLECIQYATNFSNGLTSDPEDLDQNGDSEPTSSIDDEHVISTTIQFSMPVFQINLQNEFHNDLINLTFKDFNVKHIAKGHDKDVEVMLKSVLMEDLKSDFTSPFRNMVTSIDLEKSSKKNELTSSSCPDLPGYCNSLKSRSSSVPSCFYDYMQLKSFSGEKKPSTFCRNSKRELGKQPRESQTLVTYKSHTGRSAQDSKLEKSSSIQFNCLNLAICVERWYTIFDFFGLVSADNLNQNYTEEKKLVETHIDELFSRLKVSIRSFNFTLIRNESLLSRVNVSNAVFVILQDHRSKIVEGCLGSVSVYDLTKYGNIYKQKFLTSGTEALNFVYKKKLVDLEALKTLDTDSTLRINMAAVHYIHTKRFSTELHVFVKDLLQLQTPVIRKLKKQSQSGSEQNMRPSKMKLVIQADSPVIVLPACYNRNEVIIAYLGQFTLKNSFHLASDENIISKMTATPNPNEILDVMRIDLVNINLFSGERSSMKAKGEQEKNRIVIADMNFLRLGQPFFNESCFLHLQLERNLSAEGDRVCPDISVQGTFSKLNGMVNIQQYKLIRSFLNNNIGEQTDDIYMNYHNNSCTSIERLSTISLVQKKSEVLPRTISILISIRILLEDVSLLLALNTSQSAVIEPLACIHFLKSALEIDLFSDGSQDIDLISSNILIVDERKVEAGAGNENMFKNILEPSKKEARIENSVQVEIHCRKKANFSKYTIMLNNMRVFALISFLDQLKSYLQEDSPAAPTVVNSQVSQKQQVDNTVSTEFVVNITDSEIILAEECSRLDSNAIILKSTTVICYKPNSNSVPLSLDINHLEIFSCTLDAEEESALSIIDPFTLNIELRSNCLNILIQKPLNIRLSYVDVKLFSRMVRLLPTQTSRSKNVISKANSDLEKVAPLVAMGFELSDCLYAMQVNNWRINDAALWLSQQKQSTYKNPALEMKTAVVDASLISVFIIDDCMDADVPLLEVSLSKFLLNYTFKTKDPNPKESNIQHFSLGNIDTEAAVNYYNRRLSGWEPVAETWESNLKWKYTKGHLNENKKRFEIGVSSKQMLKLNVTSTFIELFHMVLKNWTNDFNDNGAKNFRQRSPFIPFALQNLTGTPLLFKPIYAPLGDLSCSDLQQFELIKNWSSVQPNETKTFDFSQKSKLRHVHSHQLNLHQIFVQIHGWTLIGPISIDKVGMFFRTTNLDSQYSTKSRIVFDISLIGSAQKLIKVKSSLFIVNKLDRNVFLKMSLKSTQSDGLTAISVVKPNDELPLPLKFIDASLHVAHSTHSESEAYEETGFSNEEILWKLCGKDNTRQLLVSYDQNKSILYTLVNISRIIYHVKEQTLPGHLITLLPPLKINNMLCCDLMFKIHEHATGRINSSESANIYNVNIYQPLNLSITLDNFQLSGQLKVPTSHTGVVETKLKLFDIKKRELHLRISIQFVKGKGMEIYISAPVWIINKTGLPLIYKQEGTNNTAAGQFEEHETARQVAPLMFSFSDQEGSPALELRLGRAFGLNNTWCKSFSTHKDLTHRELRAENTKGSYAIGISVRRGRGLYASTTFVTLSPRFHLHNRSGYRLEFMQLCDIVNYDRPDPRKIISAPIDCNFAFHWPNWDQEQFICVRIPDVECCCWSKGIPINDDVQSLYINVRNEWGDMFFLRLEIISKDATFILLFTDARTLPPPIRIDNCSEVVINFSQLRSKPVWITPVRPQSSLSYVLDDPLGLQALLMEAPGGNMIEFPINNVNNIKKTLTYTNFIYIAFHGTFERSTSDEESSPHRHLVLGVRGRKVVIMEKNSGDRSQLWLMNSNGQLEHEGSTPPIQSNDANAVRLVLDLEKPPNPMEFTTLVVRTPNKQRVTTQTWRFENGRLMCHANMCVQSRYEVGLRPNCEAYVGRTENNSSNHQSIPIGQHIVAQKLRPGSGQLELSTRMDGPISTIEICDIKIKQNSVFLTPDLLWMHASLNNRQITDKGKISITHEYLINVELVKGIGISIITRKPCEEIMFISLDHIHCDISQGALENSLDLNISYIQIDNQLLDAVSQIALHTQTSSSDHDQHKNAVVLKLKMLPCPNKNAIIFKYLTLDLKPCTANLDEKLILKVASFLGYGKINRQNLSVQYQFENFEDKQPILQDMKRYYFENLSIGATQVRLSAFTSSKLPVELHETKKTLGLTLIKFEDALIELDRYSDRLHFETLDVYLKEMKKHYVNQVKWHAAAILGSVDFLGNPLGFANDLSEGVSGLIFEGSVKSLVKNVTHGISNSTAKLTETLSDSLGKVVLNDHDNETRQRILELQSNTSGGHLAAGLKGLGFGLLGGVTSIVRHTYDGAYDGGVPGFLSGLGKGLVGTVTKPIIGVLDLASETASAVRETSRDTQKNTPDRKRLPRCVTGAPGGLLPLFSNRQSKGQQYLYLINHKNFSEKIISYEANLWSDKEARLRLLVSTEFVRIFSLVDGNPTIMLECHLCEILSCHPLITNVGTTPSTSSRTASAACHYIEISTNLPKITRPRIRCRSEECAEAASRCINYAKSVFDEREHAVL</sequence>
<dbReference type="SUPFAM" id="SSF46934">
    <property type="entry name" value="UBA-like"/>
    <property type="match status" value="1"/>
</dbReference>
<gene>
    <name evidence="7" type="primary">LOC108070426</name>
    <name evidence="8" type="synonym">Vps13D</name>
</gene>
<dbReference type="InterPro" id="IPR041969">
    <property type="entry name" value="VP13D_UBA"/>
</dbReference>
<dbReference type="CDD" id="cd14306">
    <property type="entry name" value="UBA_VP13D"/>
    <property type="match status" value="1"/>
</dbReference>
<evidence type="ECO:0000313" key="6">
    <source>
        <dbReference type="Proteomes" id="UP001652661"/>
    </source>
</evidence>
<dbReference type="RefSeq" id="XP_041631490.1">
    <property type="nucleotide sequence ID" value="XM_041775556.2"/>
</dbReference>
<dbReference type="PANTHER" id="PTHR16166:SF141">
    <property type="entry name" value="INTERMEMBRANE LIPID TRANSFER PROTEIN VPS13D"/>
    <property type="match status" value="1"/>
</dbReference>
<dbReference type="Proteomes" id="UP001652661">
    <property type="component" value="Chromosome 3L"/>
</dbReference>
<dbReference type="RefSeq" id="XP_017016378.1">
    <property type="nucleotide sequence ID" value="XM_017160889.1"/>
</dbReference>
<keyword evidence="2" id="KW-0813">Transport</keyword>
<feature type="region of interest" description="Disordered" evidence="4">
    <location>
        <begin position="1581"/>
        <end position="1603"/>
    </location>
</feature>
<evidence type="ECO:0000259" key="5">
    <source>
        <dbReference type="PROSITE" id="PS50030"/>
    </source>
</evidence>
<evidence type="ECO:0000256" key="1">
    <source>
        <dbReference type="ARBA" id="ARBA00006545"/>
    </source>
</evidence>
<dbReference type="InterPro" id="IPR009543">
    <property type="entry name" value="VPS13_VAB"/>
</dbReference>
<dbReference type="InterPro" id="IPR056747">
    <property type="entry name" value="VPS13-like_M"/>
</dbReference>
<dbReference type="Pfam" id="PF25033">
    <property type="entry name" value="VPS13_M"/>
    <property type="match status" value="1"/>
</dbReference>
<keyword evidence="6" id="KW-1185">Reference proteome</keyword>
<comment type="similarity">
    <text evidence="1">Belongs to the VPS13 family.</text>
</comment>
<dbReference type="Pfam" id="PF25036">
    <property type="entry name" value="VPS13_VAB"/>
    <property type="match status" value="1"/>
</dbReference>
<feature type="compositionally biased region" description="Basic and acidic residues" evidence="4">
    <location>
        <begin position="1591"/>
        <end position="1600"/>
    </location>
</feature>
<evidence type="ECO:0000256" key="4">
    <source>
        <dbReference type="SAM" id="MobiDB-lite"/>
    </source>
</evidence>
<dbReference type="InterPro" id="IPR015940">
    <property type="entry name" value="UBA"/>
</dbReference>
<dbReference type="OrthoDB" id="272810at2759"/>
<name>A0A6P4I172_DROKI</name>
<dbReference type="GeneID" id="108070426"/>
<feature type="region of interest" description="Disordered" evidence="4">
    <location>
        <begin position="696"/>
        <end position="727"/>
    </location>
</feature>
<accession>A0A6P4I172</accession>
<dbReference type="CDD" id="cd23453">
    <property type="entry name" value="beta-trefoil_Ricin_VPS13D"/>
    <property type="match status" value="1"/>
</dbReference>
<evidence type="ECO:0000313" key="7">
    <source>
        <dbReference type="RefSeq" id="XP_017016378.1"/>
    </source>
</evidence>
<feature type="domain" description="UBA" evidence="5">
    <location>
        <begin position="2306"/>
        <end position="2346"/>
    </location>
</feature>
<evidence type="ECO:0000256" key="3">
    <source>
        <dbReference type="ARBA" id="ARBA00023055"/>
    </source>
</evidence>
<organism evidence="6 7">
    <name type="scientific">Drosophila kikkawai</name>
    <name type="common">Fruit fly</name>
    <dbReference type="NCBI Taxonomy" id="30033"/>
    <lineage>
        <taxon>Eukaryota</taxon>
        <taxon>Metazoa</taxon>
        <taxon>Ecdysozoa</taxon>
        <taxon>Arthropoda</taxon>
        <taxon>Hexapoda</taxon>
        <taxon>Insecta</taxon>
        <taxon>Pterygota</taxon>
        <taxon>Neoptera</taxon>
        <taxon>Endopterygota</taxon>
        <taxon>Diptera</taxon>
        <taxon>Brachycera</taxon>
        <taxon>Muscomorpha</taxon>
        <taxon>Ephydroidea</taxon>
        <taxon>Drosophilidae</taxon>
        <taxon>Drosophila</taxon>
        <taxon>Sophophora</taxon>
    </lineage>
</organism>